<evidence type="ECO:0000259" key="8">
    <source>
        <dbReference type="Pfam" id="PF10590"/>
    </source>
</evidence>
<gene>
    <name evidence="5" type="primary">pdxH</name>
    <name evidence="9" type="ORF">MMAD_46090</name>
</gene>
<dbReference type="GO" id="GO:0010181">
    <property type="term" value="F:FMN binding"/>
    <property type="evidence" value="ECO:0007669"/>
    <property type="project" value="UniProtKB-UniRule"/>
</dbReference>
<feature type="binding site" evidence="5">
    <location>
        <position position="197"/>
    </location>
    <ligand>
        <name>FMN</name>
        <dbReference type="ChEBI" id="CHEBI:58210"/>
    </ligand>
</feature>
<dbReference type="NCBIfam" id="TIGR00558">
    <property type="entry name" value="pdxH"/>
    <property type="match status" value="1"/>
</dbReference>
<evidence type="ECO:0000313" key="10">
    <source>
        <dbReference type="Proteomes" id="UP000466517"/>
    </source>
</evidence>
<feature type="binding site" evidence="5">
    <location>
        <begin position="232"/>
        <end position="233"/>
    </location>
    <ligand>
        <name>FMN</name>
        <dbReference type="ChEBI" id="CHEBI:58210"/>
    </ligand>
</feature>
<comment type="similarity">
    <text evidence="1 5">Belongs to the pyridoxamine 5'-phosphate oxidase family.</text>
</comment>
<dbReference type="GO" id="GO:0004733">
    <property type="term" value="F:pyridoxamine phosphate oxidase activity"/>
    <property type="evidence" value="ECO:0007669"/>
    <property type="project" value="UniProtKB-UniRule"/>
</dbReference>
<comment type="pathway">
    <text evidence="5">Cofactor metabolism; pyridoxal 5'-phosphate salvage; pyridoxal 5'-phosphate from pyridoxamine 5'-phosphate: step 1/1.</text>
</comment>
<protein>
    <recommendedName>
        <fullName evidence="5">Pyridoxine/pyridoxamine 5'-phosphate oxidase</fullName>
        <ecNumber evidence="5">1.4.3.5</ecNumber>
    </recommendedName>
    <alternativeName>
        <fullName evidence="5">PNP/PMP oxidase</fullName>
        <shortName evidence="5">PNPOx</shortName>
    </alternativeName>
    <alternativeName>
        <fullName evidence="5">Pyridoxal 5'-phosphate synthase</fullName>
    </alternativeName>
</protein>
<feature type="binding site" evidence="5">
    <location>
        <position position="288"/>
    </location>
    <ligand>
        <name>FMN</name>
        <dbReference type="ChEBI" id="CHEBI:58210"/>
    </ligand>
</feature>
<dbReference type="Pfam" id="PF10590">
    <property type="entry name" value="PNP_phzG_C"/>
    <property type="match status" value="1"/>
</dbReference>
<name>A0A7I7XM67_9MYCO</name>
<dbReference type="Proteomes" id="UP000466517">
    <property type="component" value="Chromosome"/>
</dbReference>
<sequence>MLSNQILDVHAAVAQRAAILVRFGDLRSEGDHAFEALDESLGNGGHASHGPILAPEPARTATGRQAGPGPVGVAFPDVVRNDVDDDREHLARMRVEYGSPEKDGSPDLDVDWLADGWITLLRKWLADAEDAGIAEANAIVVGTVDAEGRPATRTVLCKGVDETGITFYTNYDSAKGGQLGATPYASATFPWYALGRQVHVRGPVRKVAPEVTAAYWAKRPRGSQLGAWASDQSRPIGSRADLRRKLAEVTERFADADPVPVPDHWGGYVIAPEEVEFWQGRENRLHNRIRVTGAVVERLQP</sequence>
<comment type="function">
    <text evidence="5">Catalyzes the oxidation of either pyridoxine 5'-phosphate (PNP) or pyridoxamine 5'-phosphate (PMP) into pyridoxal 5'-phosphate (PLP).</text>
</comment>
<dbReference type="EC" id="1.4.3.5" evidence="5"/>
<dbReference type="KEGG" id="mmag:MMAD_46090"/>
<organism evidence="9 10">
    <name type="scientific">Mycolicibacterium madagascariense</name>
    <dbReference type="NCBI Taxonomy" id="212765"/>
    <lineage>
        <taxon>Bacteria</taxon>
        <taxon>Bacillati</taxon>
        <taxon>Actinomycetota</taxon>
        <taxon>Actinomycetes</taxon>
        <taxon>Mycobacteriales</taxon>
        <taxon>Mycobacteriaceae</taxon>
        <taxon>Mycolicibacterium</taxon>
    </lineage>
</organism>
<keyword evidence="2 5" id="KW-0285">Flavoprotein</keyword>
<dbReference type="InterPro" id="IPR019576">
    <property type="entry name" value="Pyridoxamine_oxidase_dimer_C"/>
</dbReference>
<keyword evidence="4 5" id="KW-0560">Oxidoreductase</keyword>
<keyword evidence="5" id="KW-0664">Pyridoxine biosynthesis</keyword>
<evidence type="ECO:0000256" key="2">
    <source>
        <dbReference type="ARBA" id="ARBA00022630"/>
    </source>
</evidence>
<comment type="catalytic activity">
    <reaction evidence="5">
        <text>pyridoxamine 5'-phosphate + O2 + H2O = pyridoxal 5'-phosphate + H2O2 + NH4(+)</text>
        <dbReference type="Rhea" id="RHEA:15817"/>
        <dbReference type="ChEBI" id="CHEBI:15377"/>
        <dbReference type="ChEBI" id="CHEBI:15379"/>
        <dbReference type="ChEBI" id="CHEBI:16240"/>
        <dbReference type="ChEBI" id="CHEBI:28938"/>
        <dbReference type="ChEBI" id="CHEBI:58451"/>
        <dbReference type="ChEBI" id="CHEBI:597326"/>
        <dbReference type="EC" id="1.4.3.5"/>
    </reaction>
</comment>
<comment type="pathway">
    <text evidence="5">Cofactor metabolism; pyridoxal 5'-phosphate salvage; pyridoxal 5'-phosphate from pyridoxine 5'-phosphate: step 1/1.</text>
</comment>
<reference evidence="9 10" key="1">
    <citation type="journal article" date="2019" name="Emerg. Microbes Infect.">
        <title>Comprehensive subspecies identification of 175 nontuberculous mycobacteria species based on 7547 genomic profiles.</title>
        <authorList>
            <person name="Matsumoto Y."/>
            <person name="Kinjo T."/>
            <person name="Motooka D."/>
            <person name="Nabeya D."/>
            <person name="Jung N."/>
            <person name="Uechi K."/>
            <person name="Horii T."/>
            <person name="Iida T."/>
            <person name="Fujita J."/>
            <person name="Nakamura S."/>
        </authorList>
    </citation>
    <scope>NUCLEOTIDE SEQUENCE [LARGE SCALE GENOMIC DNA]</scope>
    <source>
        <strain evidence="9 10">JCM 13574</strain>
    </source>
</reference>
<dbReference type="InterPro" id="IPR011576">
    <property type="entry name" value="Pyridox_Oxase_N"/>
</dbReference>
<feature type="binding site" evidence="5">
    <location>
        <begin position="153"/>
        <end position="158"/>
    </location>
    <ligand>
        <name>FMN</name>
        <dbReference type="ChEBI" id="CHEBI:58210"/>
    </ligand>
</feature>
<proteinExistence type="inferred from homology"/>
<dbReference type="PANTHER" id="PTHR10851:SF0">
    <property type="entry name" value="PYRIDOXINE-5'-PHOSPHATE OXIDASE"/>
    <property type="match status" value="1"/>
</dbReference>
<dbReference type="Pfam" id="PF01243">
    <property type="entry name" value="PNPOx_N"/>
    <property type="match status" value="1"/>
</dbReference>
<dbReference type="NCBIfam" id="NF004231">
    <property type="entry name" value="PRK05679.1"/>
    <property type="match status" value="1"/>
</dbReference>
<evidence type="ECO:0000256" key="6">
    <source>
        <dbReference type="SAM" id="MobiDB-lite"/>
    </source>
</evidence>
<keyword evidence="3 5" id="KW-0288">FMN</keyword>
<evidence type="ECO:0000256" key="5">
    <source>
        <dbReference type="HAMAP-Rule" id="MF_01629"/>
    </source>
</evidence>
<feature type="binding site" evidence="5">
    <location>
        <position position="175"/>
    </location>
    <ligand>
        <name>FMN</name>
        <dbReference type="ChEBI" id="CHEBI:58210"/>
    </ligand>
</feature>
<dbReference type="PROSITE" id="PS01064">
    <property type="entry name" value="PYRIDOX_OXIDASE"/>
    <property type="match status" value="1"/>
</dbReference>
<dbReference type="EMBL" id="AP022610">
    <property type="protein sequence ID" value="BBZ30314.1"/>
    <property type="molecule type" value="Genomic_DNA"/>
</dbReference>
<dbReference type="AlphaFoldDB" id="A0A7I7XM67"/>
<comment type="cofactor">
    <cofactor evidence="5">
        <name>FMN</name>
        <dbReference type="ChEBI" id="CHEBI:58210"/>
    </cofactor>
    <text evidence="5">Binds 1 FMN per subunit.</text>
</comment>
<feature type="binding site" evidence="5">
    <location>
        <position position="215"/>
    </location>
    <ligand>
        <name>substrate</name>
    </ligand>
</feature>
<dbReference type="InterPro" id="IPR012349">
    <property type="entry name" value="Split_barrel_FMN-bd"/>
</dbReference>
<dbReference type="InterPro" id="IPR019740">
    <property type="entry name" value="Pyridox_Oxase_CS"/>
</dbReference>
<comment type="catalytic activity">
    <reaction evidence="5">
        <text>pyridoxine 5'-phosphate + O2 = pyridoxal 5'-phosphate + H2O2</text>
        <dbReference type="Rhea" id="RHEA:15149"/>
        <dbReference type="ChEBI" id="CHEBI:15379"/>
        <dbReference type="ChEBI" id="CHEBI:16240"/>
        <dbReference type="ChEBI" id="CHEBI:58589"/>
        <dbReference type="ChEBI" id="CHEBI:597326"/>
        <dbReference type="EC" id="1.4.3.5"/>
    </reaction>
</comment>
<feature type="binding site" evidence="5">
    <location>
        <begin position="284"/>
        <end position="286"/>
    </location>
    <ligand>
        <name>substrate</name>
    </ligand>
</feature>
<evidence type="ECO:0000256" key="1">
    <source>
        <dbReference type="ARBA" id="ARBA00007301"/>
    </source>
</evidence>
<dbReference type="Gene3D" id="2.30.110.10">
    <property type="entry name" value="Electron Transport, Fmn-binding Protein, Chain A"/>
    <property type="match status" value="1"/>
</dbReference>
<keyword evidence="10" id="KW-1185">Reference proteome</keyword>
<comment type="subunit">
    <text evidence="5">Homodimer.</text>
</comment>
<dbReference type="HAMAP" id="MF_01629">
    <property type="entry name" value="PdxH"/>
    <property type="match status" value="1"/>
</dbReference>
<dbReference type="PANTHER" id="PTHR10851">
    <property type="entry name" value="PYRIDOXINE-5-PHOSPHATE OXIDASE"/>
    <property type="match status" value="1"/>
</dbReference>
<feature type="binding site" evidence="5">
    <location>
        <position position="278"/>
    </location>
    <ligand>
        <name>FMN</name>
        <dbReference type="ChEBI" id="CHEBI:58210"/>
    </ligand>
</feature>
<feature type="binding site" evidence="5">
    <location>
        <position position="158"/>
    </location>
    <ligand>
        <name>substrate</name>
    </ligand>
</feature>
<feature type="domain" description="Pyridoxamine 5'-phosphate oxidase N-terminal" evidence="7">
    <location>
        <begin position="127"/>
        <end position="251"/>
    </location>
</feature>
<evidence type="ECO:0000256" key="3">
    <source>
        <dbReference type="ARBA" id="ARBA00022643"/>
    </source>
</evidence>
<evidence type="ECO:0000256" key="4">
    <source>
        <dbReference type="ARBA" id="ARBA00023002"/>
    </source>
</evidence>
<accession>A0A7I7XM67</accession>
<feature type="binding site" evidence="5">
    <location>
        <position position="219"/>
    </location>
    <ligand>
        <name>substrate</name>
    </ligand>
</feature>
<evidence type="ECO:0000259" key="7">
    <source>
        <dbReference type="Pfam" id="PF01243"/>
    </source>
</evidence>
<feature type="binding site" evidence="5">
    <location>
        <position position="223"/>
    </location>
    <ligand>
        <name>substrate</name>
    </ligand>
</feature>
<evidence type="ECO:0000313" key="9">
    <source>
        <dbReference type="EMBL" id="BBZ30314.1"/>
    </source>
</evidence>
<dbReference type="SUPFAM" id="SSF50475">
    <property type="entry name" value="FMN-binding split barrel"/>
    <property type="match status" value="1"/>
</dbReference>
<comment type="caution">
    <text evidence="5">Lacks conserved residue(s) required for the propagation of feature annotation.</text>
</comment>
<dbReference type="GO" id="GO:0008615">
    <property type="term" value="P:pyridoxine biosynthetic process"/>
    <property type="evidence" value="ECO:0007669"/>
    <property type="project" value="UniProtKB-UniRule"/>
</dbReference>
<feature type="binding site" evidence="5">
    <location>
        <begin position="168"/>
        <end position="169"/>
    </location>
    <ligand>
        <name>FMN</name>
        <dbReference type="ChEBI" id="CHEBI:58210"/>
    </ligand>
</feature>
<feature type="domain" description="Pyridoxine 5'-phosphate oxidase dimerisation C-terminal" evidence="8">
    <location>
        <begin position="265"/>
        <end position="301"/>
    </location>
</feature>
<feature type="region of interest" description="Disordered" evidence="6">
    <location>
        <begin position="40"/>
        <end position="72"/>
    </location>
</feature>
<dbReference type="InterPro" id="IPR000659">
    <property type="entry name" value="Pyridox_Oxase"/>
</dbReference>
<dbReference type="UniPathway" id="UPA01068">
    <property type="reaction ID" value="UER00304"/>
</dbReference>